<dbReference type="Pfam" id="PF13630">
    <property type="entry name" value="SdpI"/>
    <property type="match status" value="1"/>
</dbReference>
<evidence type="ECO:0008006" key="4">
    <source>
        <dbReference type="Google" id="ProtNLM"/>
    </source>
</evidence>
<dbReference type="Proteomes" id="UP000058305">
    <property type="component" value="Chromosome"/>
</dbReference>
<dbReference type="AlphaFoldDB" id="A0A120I0I5"/>
<organism evidence="2 3">
    <name type="scientific">Microterricola viridarii</name>
    <dbReference type="NCBI Taxonomy" id="412690"/>
    <lineage>
        <taxon>Bacteria</taxon>
        <taxon>Bacillati</taxon>
        <taxon>Actinomycetota</taxon>
        <taxon>Actinomycetes</taxon>
        <taxon>Micrococcales</taxon>
        <taxon>Microbacteriaceae</taxon>
        <taxon>Microterricola</taxon>
    </lineage>
</organism>
<protein>
    <recommendedName>
        <fullName evidence="4">SdpI/YhfL protein family protein</fullName>
    </recommendedName>
</protein>
<dbReference type="InterPro" id="IPR025962">
    <property type="entry name" value="SdpI/YhfL"/>
</dbReference>
<evidence type="ECO:0000313" key="3">
    <source>
        <dbReference type="Proteomes" id="UP000058305"/>
    </source>
</evidence>
<dbReference type="RefSeq" id="WP_067228691.1">
    <property type="nucleotide sequence ID" value="NZ_CP014145.1"/>
</dbReference>
<reference evidence="3" key="2">
    <citation type="submission" date="2016-01" db="EMBL/GenBank/DDBJ databases">
        <title>First complete genome sequence of a species in the genus Microterricola, an extremophilic cold active enzyme producing strain ERGS5:02 isolated from Sikkim Himalaya.</title>
        <authorList>
            <person name="Kumar R."/>
            <person name="Singh D."/>
            <person name="Swarnkar M.K."/>
        </authorList>
    </citation>
    <scope>NUCLEOTIDE SEQUENCE [LARGE SCALE GENOMIC DNA]</scope>
    <source>
        <strain evidence="3">ERGS5:02</strain>
    </source>
</reference>
<feature type="transmembrane region" description="Helical" evidence="1">
    <location>
        <begin position="56"/>
        <end position="75"/>
    </location>
</feature>
<dbReference type="KEGG" id="mvd:AWU67_10595"/>
<feature type="transmembrane region" description="Helical" evidence="1">
    <location>
        <begin position="82"/>
        <end position="105"/>
    </location>
</feature>
<dbReference type="EMBL" id="CP014145">
    <property type="protein sequence ID" value="AMB59237.1"/>
    <property type="molecule type" value="Genomic_DNA"/>
</dbReference>
<keyword evidence="1" id="KW-1133">Transmembrane helix</keyword>
<proteinExistence type="predicted"/>
<evidence type="ECO:0000256" key="1">
    <source>
        <dbReference type="SAM" id="Phobius"/>
    </source>
</evidence>
<dbReference type="OrthoDB" id="4422940at2"/>
<sequence length="118" mass="12283">MIILLSIFPLVLLLAVIACQLGASGRLPRNRYFGVRSPSTRASDAAWRAGHQAALLPAWVGFAVTAVLAASAIVFEGATIDGVAALPAKLVVIAVFAASIVWMFMAANRAARAVAHVD</sequence>
<reference evidence="2 3" key="1">
    <citation type="journal article" date="2016" name="J. Biotechnol.">
        <title>First complete genome sequence of a species in the genus Microterricola, an extremophilic cold active enzyme producing bacterial strain ERGS5:02 isolated from Sikkim Himalaya.</title>
        <authorList>
            <person name="Himanshu"/>
            <person name="Swarnkar M.K."/>
            <person name="Singh D."/>
            <person name="Kumar R."/>
        </authorList>
    </citation>
    <scope>NUCLEOTIDE SEQUENCE [LARGE SCALE GENOMIC DNA]</scope>
    <source>
        <strain evidence="2 3">ERGS5:02</strain>
    </source>
</reference>
<name>A0A120I0I5_9MICO</name>
<evidence type="ECO:0000313" key="2">
    <source>
        <dbReference type="EMBL" id="AMB59237.1"/>
    </source>
</evidence>
<accession>A0A120I0I5</accession>
<keyword evidence="1" id="KW-0472">Membrane</keyword>
<keyword evidence="3" id="KW-1185">Reference proteome</keyword>
<keyword evidence="1" id="KW-0812">Transmembrane</keyword>
<gene>
    <name evidence="2" type="ORF">AWU67_10595</name>
</gene>